<dbReference type="GO" id="GO:0032993">
    <property type="term" value="C:protein-DNA complex"/>
    <property type="evidence" value="ECO:0007669"/>
    <property type="project" value="TreeGrafter"/>
</dbReference>
<dbReference type="PANTHER" id="PTHR48111">
    <property type="entry name" value="REGULATOR OF RPOS"/>
    <property type="match status" value="1"/>
</dbReference>
<keyword evidence="4" id="KW-0238">DNA-binding</keyword>
<evidence type="ECO:0000313" key="8">
    <source>
        <dbReference type="EMBL" id="SDX54720.1"/>
    </source>
</evidence>
<name>A0A1H3CL18_9FLAO</name>
<dbReference type="GO" id="GO:0000156">
    <property type="term" value="F:phosphorelay response regulator activity"/>
    <property type="evidence" value="ECO:0007669"/>
    <property type="project" value="TreeGrafter"/>
</dbReference>
<keyword evidence="5" id="KW-0804">Transcription</keyword>
<evidence type="ECO:0000256" key="2">
    <source>
        <dbReference type="ARBA" id="ARBA00023012"/>
    </source>
</evidence>
<organism evidence="8 9">
    <name type="scientific">Lutibacter oricola</name>
    <dbReference type="NCBI Taxonomy" id="762486"/>
    <lineage>
        <taxon>Bacteria</taxon>
        <taxon>Pseudomonadati</taxon>
        <taxon>Bacteroidota</taxon>
        <taxon>Flavobacteriia</taxon>
        <taxon>Flavobacteriales</taxon>
        <taxon>Flavobacteriaceae</taxon>
        <taxon>Lutibacter</taxon>
    </lineage>
</organism>
<dbReference type="STRING" id="762486.SAMN05444411_106192"/>
<dbReference type="PROSITE" id="PS50110">
    <property type="entry name" value="RESPONSE_REGULATORY"/>
    <property type="match status" value="1"/>
</dbReference>
<dbReference type="EMBL" id="FNNJ01000006">
    <property type="protein sequence ID" value="SDX54720.1"/>
    <property type="molecule type" value="Genomic_DNA"/>
</dbReference>
<evidence type="ECO:0000256" key="3">
    <source>
        <dbReference type="ARBA" id="ARBA00023015"/>
    </source>
</evidence>
<keyword evidence="1 6" id="KW-0597">Phosphoprotein</keyword>
<sequence>MKAHILIVEDEAILYEKLRKKLVKENYSVSDYTPSVKEAIASINHKRPDIVLLDINLQGELTGLDLGKMLSEEYKIPFIYVTEREDNETFYEGLHTNHEDFVVKVNRKIDVEGLIRKIQTVLHRNKAKANKPIKDALLVYVDYIYNLTDLGNVDVSQIPLKFEDVAVITRNTTERDEDQSKQKGKEIYKKVDTNYALVVTWDDQKFYIRGNLASILNTLPHYFVRISEHSIVNIKDGILNGRINGKRLKIRDKVYQISERYKPELEKRFESLYQEYK</sequence>
<keyword evidence="9" id="KW-1185">Reference proteome</keyword>
<protein>
    <submittedName>
        <fullName evidence="8">CheY chemotaxis protein or a CheY-like REC (Receiver) domain</fullName>
    </submittedName>
</protein>
<dbReference type="Gene3D" id="2.40.50.1020">
    <property type="entry name" value="LytTr DNA-binding domain"/>
    <property type="match status" value="1"/>
</dbReference>
<evidence type="ECO:0000256" key="6">
    <source>
        <dbReference type="PROSITE-ProRule" id="PRU00169"/>
    </source>
</evidence>
<dbReference type="GO" id="GO:0000976">
    <property type="term" value="F:transcription cis-regulatory region binding"/>
    <property type="evidence" value="ECO:0007669"/>
    <property type="project" value="TreeGrafter"/>
</dbReference>
<evidence type="ECO:0000256" key="5">
    <source>
        <dbReference type="ARBA" id="ARBA00023163"/>
    </source>
</evidence>
<feature type="modified residue" description="4-aspartylphosphate" evidence="6">
    <location>
        <position position="54"/>
    </location>
</feature>
<evidence type="ECO:0000256" key="4">
    <source>
        <dbReference type="ARBA" id="ARBA00023125"/>
    </source>
</evidence>
<dbReference type="GO" id="GO:0005829">
    <property type="term" value="C:cytosol"/>
    <property type="evidence" value="ECO:0007669"/>
    <property type="project" value="TreeGrafter"/>
</dbReference>
<accession>A0A1H3CL18</accession>
<dbReference type="GO" id="GO:0006355">
    <property type="term" value="P:regulation of DNA-templated transcription"/>
    <property type="evidence" value="ECO:0007669"/>
    <property type="project" value="TreeGrafter"/>
</dbReference>
<evidence type="ECO:0000259" key="7">
    <source>
        <dbReference type="PROSITE" id="PS50110"/>
    </source>
</evidence>
<feature type="domain" description="Response regulatory" evidence="7">
    <location>
        <begin position="4"/>
        <end position="119"/>
    </location>
</feature>
<dbReference type="InterPro" id="IPR001789">
    <property type="entry name" value="Sig_transdc_resp-reg_receiver"/>
</dbReference>
<keyword evidence="3" id="KW-0805">Transcription regulation</keyword>
<dbReference type="Proteomes" id="UP000199595">
    <property type="component" value="Unassembled WGS sequence"/>
</dbReference>
<evidence type="ECO:0000313" key="9">
    <source>
        <dbReference type="Proteomes" id="UP000199595"/>
    </source>
</evidence>
<dbReference type="SUPFAM" id="SSF52172">
    <property type="entry name" value="CheY-like"/>
    <property type="match status" value="1"/>
</dbReference>
<dbReference type="AlphaFoldDB" id="A0A1H3CL18"/>
<keyword evidence="2" id="KW-0902">Two-component regulatory system</keyword>
<dbReference type="SMART" id="SM00448">
    <property type="entry name" value="REC"/>
    <property type="match status" value="1"/>
</dbReference>
<gene>
    <name evidence="8" type="ORF">SAMN05444411_106192</name>
</gene>
<dbReference type="RefSeq" id="WP_090123884.1">
    <property type="nucleotide sequence ID" value="NZ_FNNJ01000006.1"/>
</dbReference>
<proteinExistence type="predicted"/>
<evidence type="ECO:0000256" key="1">
    <source>
        <dbReference type="ARBA" id="ARBA00022553"/>
    </source>
</evidence>
<dbReference type="InterPro" id="IPR011006">
    <property type="entry name" value="CheY-like_superfamily"/>
</dbReference>
<dbReference type="Pfam" id="PF00072">
    <property type="entry name" value="Response_reg"/>
    <property type="match status" value="1"/>
</dbReference>
<reference evidence="9" key="1">
    <citation type="submission" date="2016-10" db="EMBL/GenBank/DDBJ databases">
        <authorList>
            <person name="Varghese N."/>
            <person name="Submissions S."/>
        </authorList>
    </citation>
    <scope>NUCLEOTIDE SEQUENCE [LARGE SCALE GENOMIC DNA]</scope>
    <source>
        <strain evidence="9">DSM 24956</strain>
    </source>
</reference>
<dbReference type="OrthoDB" id="2962330at2"/>
<dbReference type="PANTHER" id="PTHR48111:SF1">
    <property type="entry name" value="TWO-COMPONENT RESPONSE REGULATOR ORR33"/>
    <property type="match status" value="1"/>
</dbReference>
<dbReference type="Gene3D" id="3.40.50.2300">
    <property type="match status" value="1"/>
</dbReference>
<dbReference type="InterPro" id="IPR039420">
    <property type="entry name" value="WalR-like"/>
</dbReference>